<feature type="region of interest" description="Disordered" evidence="8">
    <location>
        <begin position="860"/>
        <end position="900"/>
    </location>
</feature>
<dbReference type="InterPro" id="IPR029063">
    <property type="entry name" value="SAM-dependent_MTases_sf"/>
</dbReference>
<evidence type="ECO:0000256" key="7">
    <source>
        <dbReference type="ARBA" id="ARBA00049202"/>
    </source>
</evidence>
<feature type="compositionally biased region" description="Polar residues" evidence="8">
    <location>
        <begin position="867"/>
        <end position="879"/>
    </location>
</feature>
<feature type="compositionally biased region" description="Basic and acidic residues" evidence="8">
    <location>
        <begin position="564"/>
        <end position="575"/>
    </location>
</feature>
<dbReference type="OrthoDB" id="329099at2759"/>
<feature type="compositionally biased region" description="Basic residues" evidence="8">
    <location>
        <begin position="348"/>
        <end position="359"/>
    </location>
</feature>
<dbReference type="UniPathway" id="UPA00375"/>
<feature type="compositionally biased region" description="Basic and acidic residues" evidence="8">
    <location>
        <begin position="880"/>
        <end position="895"/>
    </location>
</feature>
<evidence type="ECO:0000313" key="10">
    <source>
        <dbReference type="EMBL" id="PFH35808.1"/>
    </source>
</evidence>
<dbReference type="Gene3D" id="3.30.300.110">
    <property type="entry name" value="Met-10+ protein-like domains"/>
    <property type="match status" value="1"/>
</dbReference>
<evidence type="ECO:0000313" key="11">
    <source>
        <dbReference type="Proteomes" id="UP000224006"/>
    </source>
</evidence>
<dbReference type="PANTHER" id="PTHR23245">
    <property type="entry name" value="TRNA METHYLTRANSFERASE"/>
    <property type="match status" value="1"/>
</dbReference>
<dbReference type="Gene3D" id="3.40.50.150">
    <property type="entry name" value="Vaccinia Virus protein VP39"/>
    <property type="match status" value="1"/>
</dbReference>
<comment type="pathway">
    <text evidence="1">tRNA modification; wybutosine-tRNA(Phe) biosynthesis.</text>
</comment>
<dbReference type="EMBL" id="NWUJ01000004">
    <property type="protein sequence ID" value="PFH35808.1"/>
    <property type="molecule type" value="Genomic_DNA"/>
</dbReference>
<dbReference type="InterPro" id="IPR003827">
    <property type="entry name" value="tRNA_yW-synthesising"/>
</dbReference>
<feature type="compositionally biased region" description="Polar residues" evidence="8">
    <location>
        <begin position="376"/>
        <end position="389"/>
    </location>
</feature>
<keyword evidence="11" id="KW-1185">Reference proteome</keyword>
<dbReference type="GO" id="GO:0008175">
    <property type="term" value="F:tRNA methyltransferase activity"/>
    <property type="evidence" value="ECO:0007669"/>
    <property type="project" value="TreeGrafter"/>
</dbReference>
<feature type="compositionally biased region" description="Basic and acidic residues" evidence="8">
    <location>
        <begin position="360"/>
        <end position="373"/>
    </location>
</feature>
<dbReference type="Proteomes" id="UP000224006">
    <property type="component" value="Chromosome IV"/>
</dbReference>
<feature type="domain" description="SAM-dependent methyltransferase TRM5/TYW2-type" evidence="9">
    <location>
        <begin position="1082"/>
        <end position="1454"/>
    </location>
</feature>
<keyword evidence="6" id="KW-0819">tRNA processing</keyword>
<feature type="region of interest" description="Disordered" evidence="8">
    <location>
        <begin position="564"/>
        <end position="587"/>
    </location>
</feature>
<evidence type="ECO:0000256" key="8">
    <source>
        <dbReference type="SAM" id="MobiDB-lite"/>
    </source>
</evidence>
<comment type="catalytic activity">
    <reaction evidence="7">
        <text>4-demethyl-7-[(3S)-3-amino-3-carboxypropyl]wyosine(37) in tRNA(Phe) + S-adenosyl-L-methionine = 7-[(3S)-3-amino-3-carboxypropyl]wyosine(37) in tRNA(Phe) + S-adenosyl-L-homocysteine + H(+)</text>
        <dbReference type="Rhea" id="RHEA:36635"/>
        <dbReference type="Rhea" id="RHEA-COMP:10378"/>
        <dbReference type="Rhea" id="RHEA-COMP:10379"/>
        <dbReference type="ChEBI" id="CHEBI:15378"/>
        <dbReference type="ChEBI" id="CHEBI:57856"/>
        <dbReference type="ChEBI" id="CHEBI:59789"/>
        <dbReference type="ChEBI" id="CHEBI:73543"/>
        <dbReference type="ChEBI" id="CHEBI:73550"/>
        <dbReference type="EC" id="2.1.1.282"/>
    </reaction>
</comment>
<keyword evidence="5" id="KW-0949">S-adenosyl-L-methionine</keyword>
<dbReference type="EC" id="2.1.1.282" evidence="2"/>
<reference evidence="10 11" key="1">
    <citation type="submission" date="2017-09" db="EMBL/GenBank/DDBJ databases">
        <title>Genome sequencing of Besnoitia besnoiti strain Bb-Ger1.</title>
        <authorList>
            <person name="Schares G."/>
            <person name="Venepally P."/>
            <person name="Lorenzi H.A."/>
        </authorList>
    </citation>
    <scope>NUCLEOTIDE SEQUENCE [LARGE SCALE GENOMIC DNA]</scope>
    <source>
        <strain evidence="10 11">Bb-Ger1</strain>
    </source>
</reference>
<dbReference type="InterPro" id="IPR030382">
    <property type="entry name" value="MeTrfase_TRM5/TYW2"/>
</dbReference>
<dbReference type="Pfam" id="PF02676">
    <property type="entry name" value="TYW3"/>
    <property type="match status" value="1"/>
</dbReference>
<dbReference type="GO" id="GO:0005737">
    <property type="term" value="C:cytoplasm"/>
    <property type="evidence" value="ECO:0007669"/>
    <property type="project" value="TreeGrafter"/>
</dbReference>
<dbReference type="Gene3D" id="3.30.1960.10">
    <property type="entry name" value="tRNA wybutosine-synthesizing-like"/>
    <property type="match status" value="1"/>
</dbReference>
<sequence>MASFAVRKKQILSGLDLDAGVSGNEAAAGSLVKEQKRSDTGNPSSCGSDASALVFRNKRGEVETPPAFYKPDKSLKGSVDHDLVGICYLINEHPRYVTTSSCSGRISIFQHGPKGPSGNSKKGGKLIYASHSPIEKSQATVIVERLHRGERHYSTKGKTGRSSGEHGTRDGGYPSDGLPHAPPASHAAPSEEVWKADSHSGQATVDLKVEPFVMHIECADLEGARQLLAAATTCGLKHSGMSAAGPKRYIVAVRGSQRLETPVAVCRADTSSDAAETEQVSGGQTNACELLVPLDYLQFLIGVCNDKLALNLMQIRKFEAKLEEAFRRNVTGVDRSVGCTADSSANVQHRRTSKKKGYGRKSDGAARQHDKGCHAKQSSLLPSDSTRPASNGVVAAERPLTVRTSDTSPVLTHYELGHENLDDRRRLDLWGCACGLEYPFLCVFGGFARSKRSDSLLVYNLETSQWHSRKPSPALQGPGARVGPSLLPLGQGLMLLLFGRRGPEDPCSDVWLLDTHSWAWLPVRSSSHVQDSGKPPSFFSPEAESGHAEAAAHFGVFQGQMERLSHTPSGHESESVKPGNRSEGCQPRGRWRHAACVRHVTWTRSERGARGEAEIWIMGGVSGAKPIGDSVLDDLWKLTLHVDVVNGSQRRVEPQSLWTLVPGRGDCPPPIHSFSMVASSTDLFLLGGIRGHASDEGPLALETLYVFNIDSGVWRRRRTATTPCTPGTDDKCEPLLTTLQWKFVGTLPKSDQSWRCRLGAAFSPRGAELFLIGGGGICFTFGSHADPPVALKMPPCLWQSADDPAVSTILEGPVPVSRKSRSTSSGRSFQPAFAPARLHGILLVVRSGCVELTKQKKAATAEAGENLTGSLVSATNSQAPEERAEPSKTGGHDKAGGPNATLRATSDCWLAVSNARDVKRIKTVLEQLGIYDKERTITSATHTVLLGNANSDHLGHKVGPGSHADGELRLIPVCREFDVDAVLSRGLRSFAPEASSKKEAHLGPRLVKYTVEGKKKQPTFALDLAIVDSIIAAAQKVSPAPEFLHKCSEMRESLLSRAGKTRQSPAEKGRTATDARALPRKYERLGGVVLLPAGSLEAVRAFLAEAGSENSEKIERILWELLAGKLKADTVGLQAPILGPKRQSQVQIVYGGSGLVNHQENGVIYHFDVTRCMFASGNGTERGRFVNLIRASESAEPEIVVDLFCGIGYFSLSALASAGADKLKHVYACDWNRVALQFFQAALELNHVDPGRVTFTLCDSFQTPLRSYSHANCPTEDRNPNGLGSPPASLLGKADRISLGLIPSSEQAWGTALALLNKTRGGVLHVHGVGPLEFVERPADAVRVACQNGQWSITGPHLNAGPGEVVKSSRLKSSAAKYSVVKGQKLYLGRDIGADLTFAQQVLRSLAEIAVADFPRQLGHDRDCAWVLRISHVERVKSYAPKQYHFVVDVSCRPDPA</sequence>
<dbReference type="PROSITE" id="PS51684">
    <property type="entry name" value="SAM_MT_TRM5_TYW2"/>
    <property type="match status" value="1"/>
</dbReference>
<dbReference type="InterPro" id="IPR015915">
    <property type="entry name" value="Kelch-typ_b-propeller"/>
</dbReference>
<feature type="region of interest" description="Disordered" evidence="8">
    <location>
        <begin position="148"/>
        <end position="199"/>
    </location>
</feature>
<evidence type="ECO:0000256" key="6">
    <source>
        <dbReference type="ARBA" id="ARBA00022694"/>
    </source>
</evidence>
<dbReference type="RefSeq" id="XP_029219817.1">
    <property type="nucleotide sequence ID" value="XM_029363894.1"/>
</dbReference>
<evidence type="ECO:0000256" key="1">
    <source>
        <dbReference type="ARBA" id="ARBA00004797"/>
    </source>
</evidence>
<dbReference type="CDD" id="cd02440">
    <property type="entry name" value="AdoMet_MTases"/>
    <property type="match status" value="1"/>
</dbReference>
<proteinExistence type="predicted"/>
<dbReference type="VEuPathDB" id="ToxoDB:BESB_054590"/>
<dbReference type="GO" id="GO:0030488">
    <property type="term" value="P:tRNA methylation"/>
    <property type="evidence" value="ECO:0007669"/>
    <property type="project" value="TreeGrafter"/>
</dbReference>
<dbReference type="KEGG" id="bbes:BESB_054590"/>
<dbReference type="PANTHER" id="PTHR23245:SF31">
    <property type="entry name" value="TRNA WYBUTOSINE-SYNTHESIZING PROTEIN 3 HOMOLOG"/>
    <property type="match status" value="1"/>
</dbReference>
<evidence type="ECO:0000256" key="3">
    <source>
        <dbReference type="ARBA" id="ARBA00022603"/>
    </source>
</evidence>
<organism evidence="10 11">
    <name type="scientific">Besnoitia besnoiti</name>
    <name type="common">Apicomplexan protozoan</name>
    <dbReference type="NCBI Taxonomy" id="94643"/>
    <lineage>
        <taxon>Eukaryota</taxon>
        <taxon>Sar</taxon>
        <taxon>Alveolata</taxon>
        <taxon>Apicomplexa</taxon>
        <taxon>Conoidasida</taxon>
        <taxon>Coccidia</taxon>
        <taxon>Eucoccidiorida</taxon>
        <taxon>Eimeriorina</taxon>
        <taxon>Sarcocystidae</taxon>
        <taxon>Besnoitia</taxon>
    </lineage>
</organism>
<dbReference type="SUPFAM" id="SSF111278">
    <property type="entry name" value="SSo0622-like"/>
    <property type="match status" value="1"/>
</dbReference>
<evidence type="ECO:0000256" key="4">
    <source>
        <dbReference type="ARBA" id="ARBA00022679"/>
    </source>
</evidence>
<gene>
    <name evidence="10" type="ORF">BESB_054590</name>
</gene>
<dbReference type="STRING" id="94643.A0A2A9MBE2"/>
<dbReference type="InterPro" id="IPR056743">
    <property type="entry name" value="TRM5-TYW2-like_MTfase"/>
</dbReference>
<evidence type="ECO:0000256" key="5">
    <source>
        <dbReference type="ARBA" id="ARBA00022691"/>
    </source>
</evidence>
<dbReference type="Pfam" id="PF02475">
    <property type="entry name" value="TRM5-TYW2_MTfase"/>
    <property type="match status" value="1"/>
</dbReference>
<dbReference type="GO" id="GO:0031591">
    <property type="term" value="P:wybutosine biosynthetic process"/>
    <property type="evidence" value="ECO:0007669"/>
    <property type="project" value="TreeGrafter"/>
</dbReference>
<protein>
    <recommendedName>
        <fullName evidence="2">tRNA(Phe) 7-[(3-amino-3-carboxypropyl)-4-demethylwyosine(37)-N(4)]-methyltransferase</fullName>
        <ecNumber evidence="2">2.1.1.282</ecNumber>
    </recommendedName>
</protein>
<feature type="region of interest" description="Disordered" evidence="8">
    <location>
        <begin position="341"/>
        <end position="401"/>
    </location>
</feature>
<comment type="caution">
    <text evidence="10">The sequence shown here is derived from an EMBL/GenBank/DDBJ whole genome shotgun (WGS) entry which is preliminary data.</text>
</comment>
<dbReference type="SUPFAM" id="SSF53335">
    <property type="entry name" value="S-adenosyl-L-methionine-dependent methyltransferases"/>
    <property type="match status" value="1"/>
</dbReference>
<keyword evidence="3" id="KW-0489">Methyltransferase</keyword>
<evidence type="ECO:0000259" key="9">
    <source>
        <dbReference type="PROSITE" id="PS51684"/>
    </source>
</evidence>
<accession>A0A2A9MBE2</accession>
<dbReference type="InterPro" id="IPR036602">
    <property type="entry name" value="tRNA_yW-synthesising-like_sf"/>
</dbReference>
<dbReference type="SUPFAM" id="SSF50965">
    <property type="entry name" value="Galactose oxidase, central domain"/>
    <property type="match status" value="1"/>
</dbReference>
<dbReference type="InterPro" id="IPR011043">
    <property type="entry name" value="Gal_Oxase/kelch_b-propeller"/>
</dbReference>
<feature type="region of interest" description="Disordered" evidence="8">
    <location>
        <begin position="29"/>
        <end position="50"/>
    </location>
</feature>
<name>A0A2A9MBE2_BESBE</name>
<dbReference type="Gene3D" id="2.120.10.80">
    <property type="entry name" value="Kelch-type beta propeller"/>
    <property type="match status" value="2"/>
</dbReference>
<dbReference type="GeneID" id="40310388"/>
<evidence type="ECO:0000256" key="2">
    <source>
        <dbReference type="ARBA" id="ARBA00012750"/>
    </source>
</evidence>
<keyword evidence="4" id="KW-0808">Transferase</keyword>